<dbReference type="InterPro" id="IPR001611">
    <property type="entry name" value="Leu-rich_rpt"/>
</dbReference>
<dbReference type="HOGENOM" id="CLU_271509_0_0_1"/>
<dbReference type="PANTHER" id="PTHR24369:SF210">
    <property type="entry name" value="CHAOPTIN-RELATED"/>
    <property type="match status" value="1"/>
</dbReference>
<dbReference type="InterPro" id="IPR003591">
    <property type="entry name" value="Leu-rich_rpt_typical-subtyp"/>
</dbReference>
<keyword evidence="4" id="KW-0325">Glycoprotein</keyword>
<gene>
    <name evidence="7" type="ORF">NEMVEDRAFT_v1g200004</name>
</gene>
<evidence type="ECO:0000256" key="4">
    <source>
        <dbReference type="ARBA" id="ARBA00023180"/>
    </source>
</evidence>
<dbReference type="GO" id="GO:0005886">
    <property type="term" value="C:plasma membrane"/>
    <property type="evidence" value="ECO:0000318"/>
    <property type="project" value="GO_Central"/>
</dbReference>
<feature type="transmembrane region" description="Helical" evidence="5">
    <location>
        <begin position="825"/>
        <end position="845"/>
    </location>
</feature>
<dbReference type="Pfam" id="PF13855">
    <property type="entry name" value="LRR_8"/>
    <property type="match status" value="2"/>
</dbReference>
<evidence type="ECO:0000313" key="8">
    <source>
        <dbReference type="Proteomes" id="UP000001593"/>
    </source>
</evidence>
<feature type="signal peptide" evidence="6">
    <location>
        <begin position="1"/>
        <end position="29"/>
    </location>
</feature>
<dbReference type="FunFam" id="3.80.10.10:FF:000770">
    <property type="entry name" value="Uncharacterized protein"/>
    <property type="match status" value="1"/>
</dbReference>
<feature type="transmembrane region" description="Helical" evidence="5">
    <location>
        <begin position="679"/>
        <end position="698"/>
    </location>
</feature>
<dbReference type="Proteomes" id="UP000001593">
    <property type="component" value="Unassembled WGS sequence"/>
</dbReference>
<dbReference type="EMBL" id="DS469524">
    <property type="protein sequence ID" value="EDO46858.1"/>
    <property type="molecule type" value="Genomic_DNA"/>
</dbReference>
<dbReference type="InterPro" id="IPR050541">
    <property type="entry name" value="LRR_TM_domain-containing"/>
</dbReference>
<dbReference type="SMART" id="SM01411">
    <property type="entry name" value="Ephrin_rec_like"/>
    <property type="match status" value="1"/>
</dbReference>
<evidence type="ECO:0000256" key="3">
    <source>
        <dbReference type="ARBA" id="ARBA00022737"/>
    </source>
</evidence>
<dbReference type="SUPFAM" id="SSF57184">
    <property type="entry name" value="Growth factor receptor domain"/>
    <property type="match status" value="1"/>
</dbReference>
<feature type="transmembrane region" description="Helical" evidence="5">
    <location>
        <begin position="647"/>
        <end position="667"/>
    </location>
</feature>
<dbReference type="STRING" id="45351.A7RP72"/>
<dbReference type="InterPro" id="IPR009030">
    <property type="entry name" value="Growth_fac_rcpt_cys_sf"/>
</dbReference>
<dbReference type="SUPFAM" id="SSF52058">
    <property type="entry name" value="L domain-like"/>
    <property type="match status" value="1"/>
</dbReference>
<proteinExistence type="predicted"/>
<dbReference type="InterPro" id="IPR032675">
    <property type="entry name" value="LRR_dom_sf"/>
</dbReference>
<dbReference type="eggNOG" id="KOG4194">
    <property type="taxonomic scope" value="Eukaryota"/>
</dbReference>
<keyword evidence="1" id="KW-0433">Leucine-rich repeat</keyword>
<feature type="transmembrane region" description="Helical" evidence="5">
    <location>
        <begin position="1051"/>
        <end position="1068"/>
    </location>
</feature>
<keyword evidence="8" id="KW-1185">Reference proteome</keyword>
<dbReference type="PROSITE" id="PS51450">
    <property type="entry name" value="LRR"/>
    <property type="match status" value="3"/>
</dbReference>
<accession>A7RP72</accession>
<feature type="transmembrane region" description="Helical" evidence="5">
    <location>
        <begin position="1077"/>
        <end position="1097"/>
    </location>
</feature>
<organism evidence="7 8">
    <name type="scientific">Nematostella vectensis</name>
    <name type="common">Starlet sea anemone</name>
    <dbReference type="NCBI Taxonomy" id="45351"/>
    <lineage>
        <taxon>Eukaryota</taxon>
        <taxon>Metazoa</taxon>
        <taxon>Cnidaria</taxon>
        <taxon>Anthozoa</taxon>
        <taxon>Hexacorallia</taxon>
        <taxon>Actiniaria</taxon>
        <taxon>Edwardsiidae</taxon>
        <taxon>Nematostella</taxon>
    </lineage>
</organism>
<dbReference type="AlphaFoldDB" id="A7RP72"/>
<evidence type="ECO:0000256" key="6">
    <source>
        <dbReference type="SAM" id="SignalP"/>
    </source>
</evidence>
<reference evidence="7 8" key="1">
    <citation type="journal article" date="2007" name="Science">
        <title>Sea anemone genome reveals ancestral eumetazoan gene repertoire and genomic organization.</title>
        <authorList>
            <person name="Putnam N.H."/>
            <person name="Srivastava M."/>
            <person name="Hellsten U."/>
            <person name="Dirks B."/>
            <person name="Chapman J."/>
            <person name="Salamov A."/>
            <person name="Terry A."/>
            <person name="Shapiro H."/>
            <person name="Lindquist E."/>
            <person name="Kapitonov V.V."/>
            <person name="Jurka J."/>
            <person name="Genikhovich G."/>
            <person name="Grigoriev I.V."/>
            <person name="Lucas S.M."/>
            <person name="Steele R.E."/>
            <person name="Finnerty J.R."/>
            <person name="Technau U."/>
            <person name="Martindale M.Q."/>
            <person name="Rokhsar D.S."/>
        </authorList>
    </citation>
    <scope>NUCLEOTIDE SEQUENCE [LARGE SCALE GENOMIC DNA]</scope>
    <source>
        <strain evidence="8">CH2 X CH6</strain>
    </source>
</reference>
<keyword evidence="2 6" id="KW-0732">Signal</keyword>
<dbReference type="SMART" id="SM00369">
    <property type="entry name" value="LRR_TYP"/>
    <property type="match status" value="8"/>
</dbReference>
<dbReference type="InParanoid" id="A7RP72"/>
<name>A7RP72_NEMVE</name>
<keyword evidence="5" id="KW-0812">Transmembrane</keyword>
<dbReference type="PANTHER" id="PTHR24369">
    <property type="entry name" value="ANTIGEN BSP, PUTATIVE-RELATED"/>
    <property type="match status" value="1"/>
</dbReference>
<evidence type="ECO:0000313" key="7">
    <source>
        <dbReference type="EMBL" id="EDO46858.1"/>
    </source>
</evidence>
<sequence>MARSLEIESMEPWKLFGILLCCDVMVAMAATGAHAPCPRPAVGTCTCVQTGSYTNVKCLGLDEFPLDVPINTTSLTINNGAIRFVPRDYLQQFKYLQTLYLDYNPLKTIKPLTFANLSSLMNLHILGCKLEDIREGTFEGLRSLGILDLRENKIRVLRKGVFKGIVGNEFQRLAITLQLNSISKVEKGVFEDVAGITKLDLSENKLVSFPDLQGLAENVENLNLHNNLIYDLTQLGSMGVKTITQLDLSYNKIRTITSKRFNAVNIRRTLNLANNEITSIPEGFLENSPRLNELFLHQNKIQHIHQHAFRGMNNLQGLYLFKNKIKSLYDETFSGLVLSNLFLHSNIFVNLTGTPFKGIKNAAANVYLFANGVAHMSNDFLSGLAKKASVAVDCKTLLDLPHLGIESPQIVCAPYHLSWVVGQKHEVAMALRKSGFRCEMRYVDDWDCILCSAGTYGDEEKENCVTCSAGGFYQDDMGQSKCKECNMGTFVHPNNTPATSPTSCQACPQGTNSGDKAMYRACSCLPNFYRLDRFGRCSPCPDKSLKCEDDYAILVSGYYWKWTNQSKRVQYDSFILNLLVKNSTFQTGVTAFSGSLPARFKCPRDSCLGGLDSTCKEGYQGPLCAICKSDYFDRMNRCIHCPSKLRASFQILGVTVAFVLVLLAVLWGDKKKIDHSRRTVADVILSCFKIVVGFYQVLTKINRKLISRIGNIDVYRRRTRSRTRIYKSIIKSSEYGRIKIDTTWSATFEYTSNPVYYLNRHSDSARQERNALVMAGMYSAFTNIQWPSSVVWMQKTLHYIQLNILEIAPISCLTEILAFDALQQFALVLSINVIVMALFLVYLGLRIRVIQKKSAWDQAKKYENVAGTKSSCIRNICVFLFATYPTTCTKIIQILPPNCVQLCFESTHAHCTSFLRSDYSVQCHTHAYISYWRVAAGWLVYPIGFPMVILILVWKYIRQPQVNRGQNNQGTEQDSLNDPQELGQLIANERVRANAICYAQPRAEPSVRSGLTLFYENYKPECWYWEAVEMGRKLILTSGLALIGEHSRTQVGLGAIISALFAIMYVYLRPIADQFENILQTIALMAIFLNLSIGVMLKTPDDEVSAVINHQNDDVGVSVMLIFINTAVIGIVVVACLRIIIKHVYRWCKTEDRPGCADCWGFCLSLVLPCRLGSNHTSRDYQYNISLLDDARTR</sequence>
<feature type="transmembrane region" description="Helical" evidence="5">
    <location>
        <begin position="938"/>
        <end position="957"/>
    </location>
</feature>
<evidence type="ECO:0000256" key="2">
    <source>
        <dbReference type="ARBA" id="ARBA00022729"/>
    </source>
</evidence>
<evidence type="ECO:0000256" key="5">
    <source>
        <dbReference type="SAM" id="Phobius"/>
    </source>
</evidence>
<keyword evidence="3" id="KW-0677">Repeat</keyword>
<keyword evidence="5" id="KW-1133">Transmembrane helix</keyword>
<feature type="chain" id="PRO_5002714592" evidence="6">
    <location>
        <begin position="30"/>
        <end position="1194"/>
    </location>
</feature>
<evidence type="ECO:0000256" key="1">
    <source>
        <dbReference type="ARBA" id="ARBA00022614"/>
    </source>
</evidence>
<dbReference type="PhylomeDB" id="A7RP72"/>
<dbReference type="OMA" id="PECWYWE"/>
<protein>
    <submittedName>
        <fullName evidence="7">Uncharacterized protein</fullName>
    </submittedName>
</protein>
<keyword evidence="5" id="KW-0472">Membrane</keyword>
<feature type="transmembrane region" description="Helical" evidence="5">
    <location>
        <begin position="1117"/>
        <end position="1141"/>
    </location>
</feature>
<dbReference type="Gene3D" id="3.80.10.10">
    <property type="entry name" value="Ribonuclease Inhibitor"/>
    <property type="match status" value="3"/>
</dbReference>